<dbReference type="AlphaFoldDB" id="A0A183J8Q6"/>
<reference evidence="3" key="1">
    <citation type="submission" date="2016-06" db="UniProtKB">
        <authorList>
            <consortium name="WormBaseParasite"/>
        </authorList>
    </citation>
    <scope>IDENTIFICATION</scope>
</reference>
<sequence>MPLQPNCCLEVPVSANCDQMADLSGVLAGIIPFSSNESKIAQIQVPPKHYSAEFKICHVALMNANHTDEIMSSALSRMHLDRKRGGPICQNDRRISHLASDAATGVTPFPSGYQYASKEASTDIRENPHVGEMTCVSHQEIPVCQSDCQMAHLESGPATGATQGLNNYQNADEETAFGIGENPHMRGMPCVFHQEIPVCQSDCQMAHLESGPATGATQCLNNYQKADEETAFGIGENPHMRGMPCVFH</sequence>
<evidence type="ECO:0000313" key="2">
    <source>
        <dbReference type="Proteomes" id="UP000270296"/>
    </source>
</evidence>
<proteinExistence type="predicted"/>
<name>A0A183J8Q6_9BILA</name>
<accession>A0A183J8Q6</accession>
<dbReference type="WBParaSite" id="SBAD_0001265901-mRNA-1">
    <property type="protein sequence ID" value="SBAD_0001265901-mRNA-1"/>
    <property type="gene ID" value="SBAD_0001265901"/>
</dbReference>
<keyword evidence="2" id="KW-1185">Reference proteome</keyword>
<dbReference type="EMBL" id="UZAM01017311">
    <property type="protein sequence ID" value="VDP46790.1"/>
    <property type="molecule type" value="Genomic_DNA"/>
</dbReference>
<evidence type="ECO:0000313" key="3">
    <source>
        <dbReference type="WBParaSite" id="SBAD_0001265901-mRNA-1"/>
    </source>
</evidence>
<organism evidence="3">
    <name type="scientific">Soboliphyme baturini</name>
    <dbReference type="NCBI Taxonomy" id="241478"/>
    <lineage>
        <taxon>Eukaryota</taxon>
        <taxon>Metazoa</taxon>
        <taxon>Ecdysozoa</taxon>
        <taxon>Nematoda</taxon>
        <taxon>Enoplea</taxon>
        <taxon>Dorylaimia</taxon>
        <taxon>Dioctophymatida</taxon>
        <taxon>Dioctophymatoidea</taxon>
        <taxon>Soboliphymatidae</taxon>
        <taxon>Soboliphyme</taxon>
    </lineage>
</organism>
<evidence type="ECO:0000313" key="1">
    <source>
        <dbReference type="EMBL" id="VDP46790.1"/>
    </source>
</evidence>
<protein>
    <submittedName>
        <fullName evidence="1 3">Uncharacterized protein</fullName>
    </submittedName>
</protein>
<dbReference type="Proteomes" id="UP000270296">
    <property type="component" value="Unassembled WGS sequence"/>
</dbReference>
<reference evidence="1 2" key="2">
    <citation type="submission" date="2018-11" db="EMBL/GenBank/DDBJ databases">
        <authorList>
            <consortium name="Pathogen Informatics"/>
        </authorList>
    </citation>
    <scope>NUCLEOTIDE SEQUENCE [LARGE SCALE GENOMIC DNA]</scope>
</reference>
<gene>
    <name evidence="1" type="ORF">SBAD_LOCUS12254</name>
</gene>